<organism evidence="2 3">
    <name type="scientific">Oesophagostomum dentatum</name>
    <name type="common">Nodular worm</name>
    <dbReference type="NCBI Taxonomy" id="61180"/>
    <lineage>
        <taxon>Eukaryota</taxon>
        <taxon>Metazoa</taxon>
        <taxon>Ecdysozoa</taxon>
        <taxon>Nematoda</taxon>
        <taxon>Chromadorea</taxon>
        <taxon>Rhabditida</taxon>
        <taxon>Rhabditina</taxon>
        <taxon>Rhabditomorpha</taxon>
        <taxon>Strongyloidea</taxon>
        <taxon>Strongylidae</taxon>
        <taxon>Oesophagostomum</taxon>
    </lineage>
</organism>
<feature type="compositionally biased region" description="Acidic residues" evidence="1">
    <location>
        <begin position="50"/>
        <end position="60"/>
    </location>
</feature>
<evidence type="ECO:0000313" key="2">
    <source>
        <dbReference type="EMBL" id="KHJ77811.1"/>
    </source>
</evidence>
<protein>
    <submittedName>
        <fullName evidence="2">Uncharacterized protein</fullName>
    </submittedName>
</protein>
<keyword evidence="3" id="KW-1185">Reference proteome</keyword>
<dbReference type="Proteomes" id="UP000053660">
    <property type="component" value="Unassembled WGS sequence"/>
</dbReference>
<dbReference type="EMBL" id="KN610394">
    <property type="protein sequence ID" value="KHJ77811.1"/>
    <property type="molecule type" value="Genomic_DNA"/>
</dbReference>
<dbReference type="OrthoDB" id="336321at2759"/>
<accession>A0A0B1S1P8</accession>
<feature type="compositionally biased region" description="Basic and acidic residues" evidence="1">
    <location>
        <begin position="61"/>
        <end position="74"/>
    </location>
</feature>
<dbReference type="AlphaFoldDB" id="A0A0B1S1P8"/>
<evidence type="ECO:0000313" key="3">
    <source>
        <dbReference type="Proteomes" id="UP000053660"/>
    </source>
</evidence>
<name>A0A0B1S1P8_OESDE</name>
<feature type="region of interest" description="Disordered" evidence="1">
    <location>
        <begin position="1"/>
        <end position="105"/>
    </location>
</feature>
<proteinExistence type="predicted"/>
<gene>
    <name evidence="2" type="ORF">OESDEN_22569</name>
</gene>
<reference evidence="2 3" key="1">
    <citation type="submission" date="2014-03" db="EMBL/GenBank/DDBJ databases">
        <title>Draft genome of the hookworm Oesophagostomum dentatum.</title>
        <authorList>
            <person name="Mitreva M."/>
        </authorList>
    </citation>
    <scope>NUCLEOTIDE SEQUENCE [LARGE SCALE GENOMIC DNA]</scope>
    <source>
        <strain evidence="2 3">OD-Hann</strain>
    </source>
</reference>
<feature type="compositionally biased region" description="Polar residues" evidence="1">
    <location>
        <begin position="1"/>
        <end position="27"/>
    </location>
</feature>
<sequence length="134" mass="14683">MALNLISSYDSDTDSNCSDSQSTSQEATEGLEAEDAQSSEKKSSFFFGGDDADSNDEEEDSQSKRQHVPEDKNRSGTSRRLPSAMSVLKGHHTGSSVFSSEKEQEDLAQQFTLSQHVPLTEKVETKKKPVCSDT</sequence>
<evidence type="ECO:0000256" key="1">
    <source>
        <dbReference type="SAM" id="MobiDB-lite"/>
    </source>
</evidence>